<evidence type="ECO:0000313" key="2">
    <source>
        <dbReference type="Proteomes" id="UP000658514"/>
    </source>
</evidence>
<organism evidence="1 2">
    <name type="scientific">Calothrix parietina FACHB-288</name>
    <dbReference type="NCBI Taxonomy" id="2692896"/>
    <lineage>
        <taxon>Bacteria</taxon>
        <taxon>Bacillati</taxon>
        <taxon>Cyanobacteriota</taxon>
        <taxon>Cyanophyceae</taxon>
        <taxon>Nostocales</taxon>
        <taxon>Calotrichaceae</taxon>
        <taxon>Calothrix</taxon>
    </lineage>
</organism>
<comment type="caution">
    <text evidence="1">The sequence shown here is derived from an EMBL/GenBank/DDBJ whole genome shotgun (WGS) entry which is preliminary data.</text>
</comment>
<sequence length="46" mass="5150">MKISLNSQQSTVNSQRYFQHSYLSLGRENPAPKLNYGVLGINLPQG</sequence>
<dbReference type="Proteomes" id="UP000658514">
    <property type="component" value="Unassembled WGS sequence"/>
</dbReference>
<dbReference type="EMBL" id="JACJQH010000045">
    <property type="protein sequence ID" value="MBD2198661.1"/>
    <property type="molecule type" value="Genomic_DNA"/>
</dbReference>
<gene>
    <name evidence="1" type="ORF">H6G24_24795</name>
</gene>
<proteinExistence type="predicted"/>
<reference evidence="1 2" key="1">
    <citation type="journal article" date="2020" name="ISME J.">
        <title>Comparative genomics reveals insights into cyanobacterial evolution and habitat adaptation.</title>
        <authorList>
            <person name="Chen M.Y."/>
            <person name="Teng W.K."/>
            <person name="Zhao L."/>
            <person name="Hu C.X."/>
            <person name="Zhou Y.K."/>
            <person name="Han B.P."/>
            <person name="Song L.R."/>
            <person name="Shu W.S."/>
        </authorList>
    </citation>
    <scope>NUCLEOTIDE SEQUENCE [LARGE SCALE GENOMIC DNA]</scope>
    <source>
        <strain evidence="1 2">FACHB-288</strain>
    </source>
</reference>
<keyword evidence="2" id="KW-1185">Reference proteome</keyword>
<evidence type="ECO:0000313" key="1">
    <source>
        <dbReference type="EMBL" id="MBD2198661.1"/>
    </source>
</evidence>
<name>A0ABR8AFD8_9CYAN</name>
<accession>A0ABR8AFD8</accession>
<protein>
    <submittedName>
        <fullName evidence="1">Uncharacterized protein</fullName>
    </submittedName>
</protein>
<dbReference type="RefSeq" id="WP_190549775.1">
    <property type="nucleotide sequence ID" value="NZ_CAWPNO010000079.1"/>
</dbReference>